<evidence type="ECO:0000313" key="1">
    <source>
        <dbReference type="EMBL" id="PVY83092.1"/>
    </source>
</evidence>
<organism evidence="1 2">
    <name type="scientific">Convivina intestini</name>
    <dbReference type="NCBI Taxonomy" id="1505726"/>
    <lineage>
        <taxon>Bacteria</taxon>
        <taxon>Bacillati</taxon>
        <taxon>Bacillota</taxon>
        <taxon>Bacilli</taxon>
        <taxon>Lactobacillales</taxon>
        <taxon>Lactobacillaceae</taxon>
        <taxon>Convivina</taxon>
    </lineage>
</organism>
<dbReference type="AlphaFoldDB" id="A0A2U1D6C8"/>
<name>A0A2U1D6C8_9LACO</name>
<evidence type="ECO:0000313" key="2">
    <source>
        <dbReference type="Proteomes" id="UP000245433"/>
    </source>
</evidence>
<dbReference type="RefSeq" id="WP_089939347.1">
    <property type="nucleotide sequence ID" value="NZ_CAKOEX010000009.1"/>
</dbReference>
<dbReference type="OrthoDB" id="2151946at2"/>
<comment type="caution">
    <text evidence="1">The sequence shown here is derived from an EMBL/GenBank/DDBJ whole genome shotgun (WGS) entry which is preliminary data.</text>
</comment>
<proteinExistence type="predicted"/>
<keyword evidence="2" id="KW-1185">Reference proteome</keyword>
<sequence length="106" mass="12342">MTPRQLLKAYFTGRARMLLAHTVTSNRYGRENAEFWQDVINQFDQYLDQQPAKLVDMQKEHYLHGVPFGTFYNIVAPTQTINDMNKQLIAIAKAIKQPERLKGMEV</sequence>
<dbReference type="EMBL" id="QEKT01000009">
    <property type="protein sequence ID" value="PVY83092.1"/>
    <property type="molecule type" value="Genomic_DNA"/>
</dbReference>
<reference evidence="1 2" key="1">
    <citation type="submission" date="2018-04" db="EMBL/GenBank/DDBJ databases">
        <title>Genomic Encyclopedia of Type Strains, Phase IV (KMG-IV): sequencing the most valuable type-strain genomes for metagenomic binning, comparative biology and taxonomic classification.</title>
        <authorList>
            <person name="Goeker M."/>
        </authorList>
    </citation>
    <scope>NUCLEOTIDE SEQUENCE [LARGE SCALE GENOMIC DNA]</scope>
    <source>
        <strain evidence="1 2">DSM 28795</strain>
    </source>
</reference>
<accession>A0A2U1D6C8</accession>
<dbReference type="Proteomes" id="UP000245433">
    <property type="component" value="Unassembled WGS sequence"/>
</dbReference>
<protein>
    <submittedName>
        <fullName evidence="1">Uncharacterized protein</fullName>
    </submittedName>
</protein>
<gene>
    <name evidence="1" type="ORF">C7384_10940</name>
</gene>